<reference evidence="2 3" key="1">
    <citation type="submission" date="2017-07" db="EMBL/GenBank/DDBJ databases">
        <title>Draft sequence of Rhodococcus enclensis 23b-28.</title>
        <authorList>
            <person name="Besaury L."/>
            <person name="Sancelme M."/>
            <person name="Amato P."/>
            <person name="Lallement A."/>
            <person name="Delort A.-M."/>
        </authorList>
    </citation>
    <scope>NUCLEOTIDE SEQUENCE [LARGE SCALE GENOMIC DNA]</scope>
    <source>
        <strain evidence="2 3">23b-28</strain>
    </source>
</reference>
<organism evidence="2 3">
    <name type="scientific">Rhodococcus qingshengii</name>
    <dbReference type="NCBI Taxonomy" id="334542"/>
    <lineage>
        <taxon>Bacteria</taxon>
        <taxon>Bacillati</taxon>
        <taxon>Actinomycetota</taxon>
        <taxon>Actinomycetes</taxon>
        <taxon>Mycobacteriales</taxon>
        <taxon>Nocardiaceae</taxon>
        <taxon>Rhodococcus</taxon>
        <taxon>Rhodococcus erythropolis group</taxon>
    </lineage>
</organism>
<protein>
    <recommendedName>
        <fullName evidence="4">ParB/Sulfiredoxin domain-containing protein</fullName>
    </recommendedName>
</protein>
<dbReference type="AlphaFoldDB" id="A0A2A5J0Z2"/>
<feature type="compositionally biased region" description="Basic and acidic residues" evidence="1">
    <location>
        <begin position="287"/>
        <end position="296"/>
    </location>
</feature>
<feature type="region of interest" description="Disordered" evidence="1">
    <location>
        <begin position="270"/>
        <end position="372"/>
    </location>
</feature>
<name>A0A2A5J0Z2_RHOSG</name>
<dbReference type="Proteomes" id="UP000230886">
    <property type="component" value="Unassembled WGS sequence"/>
</dbReference>
<gene>
    <name evidence="2" type="ORF">CHR55_30350</name>
</gene>
<evidence type="ECO:0000313" key="3">
    <source>
        <dbReference type="Proteomes" id="UP000230886"/>
    </source>
</evidence>
<evidence type="ECO:0000256" key="1">
    <source>
        <dbReference type="SAM" id="MobiDB-lite"/>
    </source>
</evidence>
<evidence type="ECO:0000313" key="2">
    <source>
        <dbReference type="EMBL" id="PCK23254.1"/>
    </source>
</evidence>
<accession>A0A2A5J0Z2</accession>
<comment type="caution">
    <text evidence="2">The sequence shown here is derived from an EMBL/GenBank/DDBJ whole genome shotgun (WGS) entry which is preliminary data.</text>
</comment>
<dbReference type="RefSeq" id="WP_099698731.1">
    <property type="nucleotide sequence ID" value="NZ_NOVD01000053.1"/>
</dbReference>
<proteinExistence type="predicted"/>
<dbReference type="EMBL" id="NOVD01000053">
    <property type="protein sequence ID" value="PCK23254.1"/>
    <property type="molecule type" value="Genomic_DNA"/>
</dbReference>
<evidence type="ECO:0008006" key="4">
    <source>
        <dbReference type="Google" id="ProtNLM"/>
    </source>
</evidence>
<sequence>MRGTFSSENFSVSDILLDLSNPRFEALNSERDALNALINDDPKKIYNLAEDILEYGLIPSELPIVQSSGSGIVVLEGNRRFATLKLLRNPELSDDVKVRTQFARLAAAKGTGPDEVLCQVVASPEDARHWIEVRHSLQVKPGVSVVPWSPEQRARFGGPSRRNQTGNAVAFCDAITDAYTGDEEMLAALTSARAKSITNIGRMVSDPDVRNALGFGWQGSGVVVHFDLEEARSGFLALLTFLATNDVNAIRMKEDRRDFLHGHAKVDLPDQRKRLDSPIPVGPVSDNSRDGEHSSDDDQLALDVDPVREESDFDPAPEPKSSVEDDGQPTNSTEPALETFGSDDGDSMRQEQQLPTAPTAVPASRTRGPRPERKIFETVNLRHVNSATKKLLEEAQSIRIDDAPRVCAIMLRVVVEIVATEVGEYCKWFPDSENLAKKITKSIKKLDPNFNIPSRRNPDLHPAYTKSDPGGNGVAVQDLNSYVHHFRTATASSDVRAHSQTFGPLVQALDNHLGQERLKQ</sequence>